<dbReference type="Gene3D" id="3.40.50.1860">
    <property type="match status" value="1"/>
</dbReference>
<comment type="caution">
    <text evidence="1">The sequence shown here is derived from an EMBL/GenBank/DDBJ whole genome shotgun (WGS) entry which is preliminary data.</text>
</comment>
<dbReference type="Pfam" id="PF01177">
    <property type="entry name" value="Asp_Glu_race"/>
    <property type="match status" value="1"/>
</dbReference>
<dbReference type="AlphaFoldDB" id="X1GG65"/>
<gene>
    <name evidence="1" type="ORF">S03H2_26242</name>
</gene>
<protein>
    <recommendedName>
        <fullName evidence="2">Aspartate racemase</fullName>
    </recommendedName>
</protein>
<organism evidence="1">
    <name type="scientific">marine sediment metagenome</name>
    <dbReference type="NCBI Taxonomy" id="412755"/>
    <lineage>
        <taxon>unclassified sequences</taxon>
        <taxon>metagenomes</taxon>
        <taxon>ecological metagenomes</taxon>
    </lineage>
</organism>
<name>X1GG65_9ZZZZ</name>
<feature type="non-terminal residue" evidence="1">
    <location>
        <position position="1"/>
    </location>
</feature>
<accession>X1GG65</accession>
<feature type="non-terminal residue" evidence="1">
    <location>
        <position position="119"/>
    </location>
</feature>
<dbReference type="EMBL" id="BARU01015133">
    <property type="protein sequence ID" value="GAH40589.1"/>
    <property type="molecule type" value="Genomic_DNA"/>
</dbReference>
<reference evidence="1" key="1">
    <citation type="journal article" date="2014" name="Front. Microbiol.">
        <title>High frequency of phylogenetically diverse reductive dehalogenase-homologous genes in deep subseafloor sedimentary metagenomes.</title>
        <authorList>
            <person name="Kawai M."/>
            <person name="Futagami T."/>
            <person name="Toyoda A."/>
            <person name="Takaki Y."/>
            <person name="Nishi S."/>
            <person name="Hori S."/>
            <person name="Arai W."/>
            <person name="Tsubouchi T."/>
            <person name="Morono Y."/>
            <person name="Uchiyama I."/>
            <person name="Ito T."/>
            <person name="Fujiyama A."/>
            <person name="Inagaki F."/>
            <person name="Takami H."/>
        </authorList>
    </citation>
    <scope>NUCLEOTIDE SEQUENCE</scope>
    <source>
        <strain evidence="1">Expedition CK06-06</strain>
    </source>
</reference>
<proteinExistence type="predicted"/>
<sequence length="119" mass="12756">AELDVPVLNALELTARHVGEHFAAEDPLAVLASTGTLEMKLFQRAMPRRTFVLPTADEQERVVMAAVYGPAGVKTVGVDADTLNRMREYVAELADRGALGVIAGCTEFSVLFADAELPV</sequence>
<dbReference type="InterPro" id="IPR015942">
    <property type="entry name" value="Asp/Glu/hydantoin_racemase"/>
</dbReference>
<evidence type="ECO:0000313" key="1">
    <source>
        <dbReference type="EMBL" id="GAH40589.1"/>
    </source>
</evidence>
<dbReference type="InterPro" id="IPR001920">
    <property type="entry name" value="Asp/Glu_race"/>
</dbReference>
<dbReference type="GO" id="GO:0047661">
    <property type="term" value="F:amino-acid racemase activity"/>
    <property type="evidence" value="ECO:0007669"/>
    <property type="project" value="InterPro"/>
</dbReference>
<evidence type="ECO:0008006" key="2">
    <source>
        <dbReference type="Google" id="ProtNLM"/>
    </source>
</evidence>
<dbReference type="SUPFAM" id="SSF53681">
    <property type="entry name" value="Aspartate/glutamate racemase"/>
    <property type="match status" value="1"/>
</dbReference>